<dbReference type="KEGG" id="crq:GCK72_008270"/>
<accession>A0A6A5GZS0</accession>
<dbReference type="RefSeq" id="XP_053586315.1">
    <property type="nucleotide sequence ID" value="XM_053726738.1"/>
</dbReference>
<proteinExistence type="predicted"/>
<dbReference type="GeneID" id="9809737"/>
<dbReference type="InterPro" id="IPR053222">
    <property type="entry name" value="Zygotic_Embryogenesis-Asso"/>
</dbReference>
<dbReference type="EMBL" id="WUAV01000003">
    <property type="protein sequence ID" value="KAF1760024.1"/>
    <property type="molecule type" value="Genomic_DNA"/>
</dbReference>
<evidence type="ECO:0000313" key="2">
    <source>
        <dbReference type="EMBL" id="KAF1760024.1"/>
    </source>
</evidence>
<dbReference type="CTD" id="9809737"/>
<dbReference type="Pfam" id="PF00646">
    <property type="entry name" value="F-box"/>
    <property type="match status" value="1"/>
</dbReference>
<reference evidence="2 3" key="1">
    <citation type="submission" date="2019-12" db="EMBL/GenBank/DDBJ databases">
        <title>Chromosome-level assembly of the Caenorhabditis remanei genome.</title>
        <authorList>
            <person name="Teterina A.A."/>
            <person name="Willis J.H."/>
            <person name="Phillips P.C."/>
        </authorList>
    </citation>
    <scope>NUCLEOTIDE SEQUENCE [LARGE SCALE GENOMIC DNA]</scope>
    <source>
        <strain evidence="2 3">PX506</strain>
        <tissue evidence="2">Whole organism</tissue>
    </source>
</reference>
<dbReference type="AlphaFoldDB" id="A0A6A5GZS0"/>
<dbReference type="Proteomes" id="UP000483820">
    <property type="component" value="Chromosome III"/>
</dbReference>
<protein>
    <recommendedName>
        <fullName evidence="1">F-box domain-containing protein</fullName>
    </recommendedName>
</protein>
<sequence length="194" mass="22305">MSSSFPLFNLPSEVILHVIKSMDCFEYITFSFLSERAKSVVKSMNLKLGTHTWSWSSQKGTNNFLINLLYLLEDPFTEYIVEEHSFKEWMEHCKSIFNYAGFLDITLAKGFQLFDLNEISTIIGSIRNVTISPGVGDTEVEVILKHFPTKPLWFKFGIFEMGAFEALLHPHRILIQNIDSLCIEEVDPQISLDD</sequence>
<name>A0A6A5GZS0_CAERE</name>
<feature type="domain" description="F-box" evidence="1">
    <location>
        <begin position="4"/>
        <end position="56"/>
    </location>
</feature>
<dbReference type="PROSITE" id="PS50181">
    <property type="entry name" value="FBOX"/>
    <property type="match status" value="1"/>
</dbReference>
<evidence type="ECO:0000313" key="3">
    <source>
        <dbReference type="Proteomes" id="UP000483820"/>
    </source>
</evidence>
<gene>
    <name evidence="2" type="ORF">GCK72_008270</name>
</gene>
<comment type="caution">
    <text evidence="2">The sequence shown here is derived from an EMBL/GenBank/DDBJ whole genome shotgun (WGS) entry which is preliminary data.</text>
</comment>
<dbReference type="PANTHER" id="PTHR22899:SF0">
    <property type="entry name" value="F-BOX ASSOCIATED DOMAIN-CONTAINING PROTEIN-RELATED"/>
    <property type="match status" value="1"/>
</dbReference>
<evidence type="ECO:0000259" key="1">
    <source>
        <dbReference type="PROSITE" id="PS50181"/>
    </source>
</evidence>
<dbReference type="InterPro" id="IPR001810">
    <property type="entry name" value="F-box_dom"/>
</dbReference>
<organism evidence="2 3">
    <name type="scientific">Caenorhabditis remanei</name>
    <name type="common">Caenorhabditis vulgaris</name>
    <dbReference type="NCBI Taxonomy" id="31234"/>
    <lineage>
        <taxon>Eukaryota</taxon>
        <taxon>Metazoa</taxon>
        <taxon>Ecdysozoa</taxon>
        <taxon>Nematoda</taxon>
        <taxon>Chromadorea</taxon>
        <taxon>Rhabditida</taxon>
        <taxon>Rhabditina</taxon>
        <taxon>Rhabditomorpha</taxon>
        <taxon>Rhabditoidea</taxon>
        <taxon>Rhabditidae</taxon>
        <taxon>Peloderinae</taxon>
        <taxon>Caenorhabditis</taxon>
    </lineage>
</organism>
<dbReference type="PANTHER" id="PTHR22899">
    <property type="entry name" value="CYCLIN-RELATED F-BOX FAMILY"/>
    <property type="match status" value="1"/>
</dbReference>